<organism evidence="1 2">
    <name type="scientific">Nocardia carnea</name>
    <dbReference type="NCBI Taxonomy" id="37328"/>
    <lineage>
        <taxon>Bacteria</taxon>
        <taxon>Bacillati</taxon>
        <taxon>Actinomycetota</taxon>
        <taxon>Actinomycetes</taxon>
        <taxon>Mycobacteriales</taxon>
        <taxon>Nocardiaceae</taxon>
        <taxon>Nocardia</taxon>
    </lineage>
</organism>
<dbReference type="EMBL" id="JBIRUQ010000003">
    <property type="protein sequence ID" value="MFI1462437.1"/>
    <property type="molecule type" value="Genomic_DNA"/>
</dbReference>
<name>A0ABW7TN33_9NOCA</name>
<evidence type="ECO:0000313" key="2">
    <source>
        <dbReference type="Proteomes" id="UP001611263"/>
    </source>
</evidence>
<sequence>MHGMAGYLEHGERCRVGFTENDELIVFTPDAGKVRISCTYSTAEAVCSIAELRDAWPAFRDAVLVELGEEYPQLASNPVIAELRL</sequence>
<evidence type="ECO:0000313" key="1">
    <source>
        <dbReference type="EMBL" id="MFI1462437.1"/>
    </source>
</evidence>
<proteinExistence type="predicted"/>
<dbReference type="RefSeq" id="WP_156052222.1">
    <property type="nucleotide sequence ID" value="NZ_JBIRUQ010000003.1"/>
</dbReference>
<protein>
    <submittedName>
        <fullName evidence="1">Uncharacterized protein</fullName>
    </submittedName>
</protein>
<dbReference type="GeneID" id="93509605"/>
<gene>
    <name evidence="1" type="ORF">ACH4WX_17105</name>
</gene>
<accession>A0ABW7TN33</accession>
<keyword evidence="2" id="KW-1185">Reference proteome</keyword>
<dbReference type="Proteomes" id="UP001611263">
    <property type="component" value="Unassembled WGS sequence"/>
</dbReference>
<comment type="caution">
    <text evidence="1">The sequence shown here is derived from an EMBL/GenBank/DDBJ whole genome shotgun (WGS) entry which is preliminary data.</text>
</comment>
<reference evidence="1 2" key="1">
    <citation type="submission" date="2024-10" db="EMBL/GenBank/DDBJ databases">
        <title>The Natural Products Discovery Center: Release of the First 8490 Sequenced Strains for Exploring Actinobacteria Biosynthetic Diversity.</title>
        <authorList>
            <person name="Kalkreuter E."/>
            <person name="Kautsar S.A."/>
            <person name="Yang D."/>
            <person name="Bader C.D."/>
            <person name="Teijaro C.N."/>
            <person name="Fluegel L."/>
            <person name="Davis C.M."/>
            <person name="Simpson J.R."/>
            <person name="Lauterbach L."/>
            <person name="Steele A.D."/>
            <person name="Gui C."/>
            <person name="Meng S."/>
            <person name="Li G."/>
            <person name="Viehrig K."/>
            <person name="Ye F."/>
            <person name="Su P."/>
            <person name="Kiefer A.F."/>
            <person name="Nichols A."/>
            <person name="Cepeda A.J."/>
            <person name="Yan W."/>
            <person name="Fan B."/>
            <person name="Jiang Y."/>
            <person name="Adhikari A."/>
            <person name="Zheng C.-J."/>
            <person name="Schuster L."/>
            <person name="Cowan T.M."/>
            <person name="Smanski M.J."/>
            <person name="Chevrette M.G."/>
            <person name="De Carvalho L.P.S."/>
            <person name="Shen B."/>
        </authorList>
    </citation>
    <scope>NUCLEOTIDE SEQUENCE [LARGE SCALE GENOMIC DNA]</scope>
    <source>
        <strain evidence="1 2">NPDC020568</strain>
    </source>
</reference>